<proteinExistence type="predicted"/>
<protein>
    <recommendedName>
        <fullName evidence="3">Disease resistance protein At4g27190-like leucine-rich repeats domain-containing protein</fullName>
    </recommendedName>
</protein>
<evidence type="ECO:0000256" key="1">
    <source>
        <dbReference type="ARBA" id="ARBA00022821"/>
    </source>
</evidence>
<dbReference type="EMBL" id="JASCZI010030209">
    <property type="protein sequence ID" value="MED6118111.1"/>
    <property type="molecule type" value="Genomic_DNA"/>
</dbReference>
<feature type="domain" description="Disease resistance protein At4g27190-like leucine-rich repeats" evidence="3">
    <location>
        <begin position="5"/>
        <end position="87"/>
    </location>
</feature>
<evidence type="ECO:0000259" key="3">
    <source>
        <dbReference type="Pfam" id="PF23247"/>
    </source>
</evidence>
<dbReference type="Gene3D" id="3.80.10.10">
    <property type="entry name" value="Ribonuclease Inhibitor"/>
    <property type="match status" value="1"/>
</dbReference>
<dbReference type="PANTHER" id="PTHR33463">
    <property type="entry name" value="NB-ARC DOMAIN-CONTAINING PROTEIN-RELATED"/>
    <property type="match status" value="1"/>
</dbReference>
<dbReference type="InterPro" id="IPR050905">
    <property type="entry name" value="Plant_NBS-LRR"/>
</dbReference>
<dbReference type="InterPro" id="IPR057135">
    <property type="entry name" value="At4g27190-like_LRR"/>
</dbReference>
<dbReference type="Pfam" id="PF23247">
    <property type="entry name" value="LRR_RPS2"/>
    <property type="match status" value="1"/>
</dbReference>
<reference evidence="4 5" key="1">
    <citation type="journal article" date="2023" name="Plants (Basel)">
        <title>Bridging the Gap: Combining Genomics and Transcriptomics Approaches to Understand Stylosanthes scabra, an Orphan Legume from the Brazilian Caatinga.</title>
        <authorList>
            <person name="Ferreira-Neto J.R.C."/>
            <person name="da Silva M.D."/>
            <person name="Binneck E."/>
            <person name="de Melo N.F."/>
            <person name="da Silva R.H."/>
            <person name="de Melo A.L.T.M."/>
            <person name="Pandolfi V."/>
            <person name="Bustamante F.O."/>
            <person name="Brasileiro-Vidal A.C."/>
            <person name="Benko-Iseppon A.M."/>
        </authorList>
    </citation>
    <scope>NUCLEOTIDE SEQUENCE [LARGE SCALE GENOMIC DNA]</scope>
    <source>
        <tissue evidence="4">Leaves</tissue>
    </source>
</reference>
<name>A0ABU6R173_9FABA</name>
<gene>
    <name evidence="4" type="ORF">PIB30_000094</name>
</gene>
<evidence type="ECO:0000256" key="2">
    <source>
        <dbReference type="SAM" id="MobiDB-lite"/>
    </source>
</evidence>
<accession>A0ABU6R173</accession>
<sequence>MTSPSLAANLPKLEYLEIYSCDMMEEIVASENDNNEDGGALNEIAFLKLEVLKLRSLKSLKWFCKGAYTFKFPSLRTVRVNNCPRMEIFCNGNLIAPNLTVVDTSSRLSSSEKTSRWDGDLNTTIKNIFTHKQARSLLPKLPVKIDEGGSISSPNALSHNNSETGSTSLNSN</sequence>
<evidence type="ECO:0000313" key="5">
    <source>
        <dbReference type="Proteomes" id="UP001341840"/>
    </source>
</evidence>
<keyword evidence="1" id="KW-0611">Plant defense</keyword>
<evidence type="ECO:0000313" key="4">
    <source>
        <dbReference type="EMBL" id="MED6118111.1"/>
    </source>
</evidence>
<feature type="region of interest" description="Disordered" evidence="2">
    <location>
        <begin position="152"/>
        <end position="172"/>
    </location>
</feature>
<dbReference type="InterPro" id="IPR032675">
    <property type="entry name" value="LRR_dom_sf"/>
</dbReference>
<keyword evidence="5" id="KW-1185">Reference proteome</keyword>
<comment type="caution">
    <text evidence="4">The sequence shown here is derived from an EMBL/GenBank/DDBJ whole genome shotgun (WGS) entry which is preliminary data.</text>
</comment>
<organism evidence="4 5">
    <name type="scientific">Stylosanthes scabra</name>
    <dbReference type="NCBI Taxonomy" id="79078"/>
    <lineage>
        <taxon>Eukaryota</taxon>
        <taxon>Viridiplantae</taxon>
        <taxon>Streptophyta</taxon>
        <taxon>Embryophyta</taxon>
        <taxon>Tracheophyta</taxon>
        <taxon>Spermatophyta</taxon>
        <taxon>Magnoliopsida</taxon>
        <taxon>eudicotyledons</taxon>
        <taxon>Gunneridae</taxon>
        <taxon>Pentapetalae</taxon>
        <taxon>rosids</taxon>
        <taxon>fabids</taxon>
        <taxon>Fabales</taxon>
        <taxon>Fabaceae</taxon>
        <taxon>Papilionoideae</taxon>
        <taxon>50 kb inversion clade</taxon>
        <taxon>dalbergioids sensu lato</taxon>
        <taxon>Dalbergieae</taxon>
        <taxon>Pterocarpus clade</taxon>
        <taxon>Stylosanthes</taxon>
    </lineage>
</organism>
<dbReference type="SUPFAM" id="SSF52047">
    <property type="entry name" value="RNI-like"/>
    <property type="match status" value="1"/>
</dbReference>
<dbReference type="Proteomes" id="UP001341840">
    <property type="component" value="Unassembled WGS sequence"/>
</dbReference>
<dbReference type="PANTHER" id="PTHR33463:SF198">
    <property type="entry name" value="RPP4C3"/>
    <property type="match status" value="1"/>
</dbReference>